<sequence length="152" mass="17726">MFPSHSARKPQRMPITIVAMSSESIHLFRSSRNRNRLCCQIRGDRNNLNDRTFGEGTNEARYSNVPNISSTCHRRVVRNGLFADEISLYCSLPVQQYRNVSVEIRVGHANDRLSELKGRRDRFKVLRCRYYFTASSTFLKQFRSICSLVLYI</sequence>
<reference evidence="1 2" key="1">
    <citation type="submission" date="2021-06" db="EMBL/GenBank/DDBJ databases">
        <title>Caerostris darwini draft genome.</title>
        <authorList>
            <person name="Kono N."/>
            <person name="Arakawa K."/>
        </authorList>
    </citation>
    <scope>NUCLEOTIDE SEQUENCE [LARGE SCALE GENOMIC DNA]</scope>
</reference>
<comment type="caution">
    <text evidence="1">The sequence shown here is derived from an EMBL/GenBank/DDBJ whole genome shotgun (WGS) entry which is preliminary data.</text>
</comment>
<keyword evidence="2" id="KW-1185">Reference proteome</keyword>
<evidence type="ECO:0000313" key="1">
    <source>
        <dbReference type="EMBL" id="GIX73345.1"/>
    </source>
</evidence>
<evidence type="ECO:0000313" key="2">
    <source>
        <dbReference type="Proteomes" id="UP001054837"/>
    </source>
</evidence>
<gene>
    <name evidence="1" type="ORF">CDAR_190301</name>
</gene>
<proteinExistence type="predicted"/>
<protein>
    <submittedName>
        <fullName evidence="1">Uncharacterized protein</fullName>
    </submittedName>
</protein>
<accession>A0AAV4MLY5</accession>
<name>A0AAV4MLY5_9ARAC</name>
<dbReference type="AlphaFoldDB" id="A0AAV4MLY5"/>
<dbReference type="Proteomes" id="UP001054837">
    <property type="component" value="Unassembled WGS sequence"/>
</dbReference>
<dbReference type="EMBL" id="BPLQ01000599">
    <property type="protein sequence ID" value="GIX73345.1"/>
    <property type="molecule type" value="Genomic_DNA"/>
</dbReference>
<organism evidence="1 2">
    <name type="scientific">Caerostris darwini</name>
    <dbReference type="NCBI Taxonomy" id="1538125"/>
    <lineage>
        <taxon>Eukaryota</taxon>
        <taxon>Metazoa</taxon>
        <taxon>Ecdysozoa</taxon>
        <taxon>Arthropoda</taxon>
        <taxon>Chelicerata</taxon>
        <taxon>Arachnida</taxon>
        <taxon>Araneae</taxon>
        <taxon>Araneomorphae</taxon>
        <taxon>Entelegynae</taxon>
        <taxon>Araneoidea</taxon>
        <taxon>Araneidae</taxon>
        <taxon>Caerostris</taxon>
    </lineage>
</organism>